<dbReference type="RefSeq" id="XP_025560814.1">
    <property type="nucleotide sequence ID" value="XM_025703273.1"/>
</dbReference>
<dbReference type="Proteomes" id="UP000248405">
    <property type="component" value="Unassembled WGS sequence"/>
</dbReference>
<dbReference type="EMBL" id="KZ821631">
    <property type="protein sequence ID" value="PYH67020.1"/>
    <property type="molecule type" value="Genomic_DNA"/>
</dbReference>
<gene>
    <name evidence="1" type="ORF">BO88DRAFT_344917</name>
</gene>
<evidence type="ECO:0000313" key="2">
    <source>
        <dbReference type="Proteomes" id="UP000248405"/>
    </source>
</evidence>
<keyword evidence="2" id="KW-1185">Reference proteome</keyword>
<protein>
    <submittedName>
        <fullName evidence="1">Uncharacterized protein</fullName>
    </submittedName>
</protein>
<organism evidence="1 2">
    <name type="scientific">Aspergillus vadensis (strain CBS 113365 / IMI 142717 / IBT 24658)</name>
    <dbReference type="NCBI Taxonomy" id="1448311"/>
    <lineage>
        <taxon>Eukaryota</taxon>
        <taxon>Fungi</taxon>
        <taxon>Dikarya</taxon>
        <taxon>Ascomycota</taxon>
        <taxon>Pezizomycotina</taxon>
        <taxon>Eurotiomycetes</taxon>
        <taxon>Eurotiomycetidae</taxon>
        <taxon>Eurotiales</taxon>
        <taxon>Aspergillaceae</taxon>
        <taxon>Aspergillus</taxon>
        <taxon>Aspergillus subgen. Circumdati</taxon>
    </lineage>
</organism>
<dbReference type="AlphaFoldDB" id="A0A319B994"/>
<reference evidence="1" key="1">
    <citation type="submission" date="2016-12" db="EMBL/GenBank/DDBJ databases">
        <title>The genomes of Aspergillus section Nigri reveals drivers in fungal speciation.</title>
        <authorList>
            <consortium name="DOE Joint Genome Institute"/>
            <person name="Vesth T.C."/>
            <person name="Nybo J."/>
            <person name="Theobald S."/>
            <person name="Brandl J."/>
            <person name="Frisvad J.C."/>
            <person name="Nielsen K.F."/>
            <person name="Lyhne E.K."/>
            <person name="Kogle M.E."/>
            <person name="Kuo A."/>
            <person name="Riley R."/>
            <person name="Clum A."/>
            <person name="Nolan M."/>
            <person name="Lipzen A."/>
            <person name="Salamov A."/>
            <person name="Henrissat B."/>
            <person name="Wiebenga A."/>
            <person name="De Vries R.P."/>
            <person name="Grigoriev I.V."/>
            <person name="Mortensen U.H."/>
            <person name="Andersen M.R."/>
            <person name="Baker S.E."/>
        </authorList>
    </citation>
    <scope>NUCLEOTIDE SEQUENCE [LARGE SCALE GENOMIC DNA]</scope>
    <source>
        <strain evidence="1">CBS 113365</strain>
    </source>
</reference>
<feature type="non-terminal residue" evidence="1">
    <location>
        <position position="1"/>
    </location>
</feature>
<accession>A0A319B994</accession>
<dbReference type="OrthoDB" id="4227485at2759"/>
<proteinExistence type="predicted"/>
<dbReference type="GeneID" id="37207865"/>
<name>A0A319B994_ASPVC</name>
<sequence>NALRIKQILEIQKYLHINQEYYIPVLSFHIRLLLCDIELFPKLIIFLNMSLRVLGHENVITAAQKKLYGKN</sequence>
<evidence type="ECO:0000313" key="1">
    <source>
        <dbReference type="EMBL" id="PYH67020.1"/>
    </source>
</evidence>